<keyword evidence="2" id="KW-1185">Reference proteome</keyword>
<sequence>MIDDTTRGVISVWMGTSTQSLAAFNRYTEGMESRGSGCPAHRDFGCDFIDSDFFVAWRTAGDKVIPVEQLVKEVGVNAIETEQAILARCHALGLTEGNALYYYDHCSFREDAPGRLYNELRFIGSFADPRRRIG</sequence>
<accession>A0A120AGI3</accession>
<dbReference type="Proteomes" id="UP000023435">
    <property type="component" value="Unassembled WGS sequence"/>
</dbReference>
<dbReference type="EMBL" id="JAJA02000001">
    <property type="protein sequence ID" value="KWS04626.1"/>
    <property type="molecule type" value="Genomic_DNA"/>
</dbReference>
<dbReference type="OrthoDB" id="6023559at2"/>
<organism evidence="1 2">
    <name type="scientific">Lysobacter capsici AZ78</name>
    <dbReference type="NCBI Taxonomy" id="1444315"/>
    <lineage>
        <taxon>Bacteria</taxon>
        <taxon>Pseudomonadati</taxon>
        <taxon>Pseudomonadota</taxon>
        <taxon>Gammaproteobacteria</taxon>
        <taxon>Lysobacterales</taxon>
        <taxon>Lysobacteraceae</taxon>
        <taxon>Lysobacter</taxon>
    </lineage>
</organism>
<evidence type="ECO:0000313" key="1">
    <source>
        <dbReference type="EMBL" id="KWS04626.1"/>
    </source>
</evidence>
<gene>
    <name evidence="1" type="ORF">AZ78_2176</name>
</gene>
<reference evidence="1 2" key="1">
    <citation type="journal article" date="2014" name="Genome Announc.">
        <title>Draft Genome Sequence of Lysobacter capsici AZ78, a Bacterium Antagonistic to Plant-Pathogenic Oomycetes.</title>
        <authorList>
            <person name="Puopolo G."/>
            <person name="Sonego P."/>
            <person name="Engelen K."/>
            <person name="Pertot I."/>
        </authorList>
    </citation>
    <scope>NUCLEOTIDE SEQUENCE [LARGE SCALE GENOMIC DNA]</scope>
    <source>
        <strain evidence="1 2">AZ78</strain>
    </source>
</reference>
<proteinExistence type="predicted"/>
<dbReference type="AlphaFoldDB" id="A0A120AGI3"/>
<name>A0A120AGI3_9GAMM</name>
<evidence type="ECO:0000313" key="2">
    <source>
        <dbReference type="Proteomes" id="UP000023435"/>
    </source>
</evidence>
<comment type="caution">
    <text evidence="1">The sequence shown here is derived from an EMBL/GenBank/DDBJ whole genome shotgun (WGS) entry which is preliminary data.</text>
</comment>
<protein>
    <submittedName>
        <fullName evidence="1">Uncharacterized protein</fullName>
    </submittedName>
</protein>
<dbReference type="RefSeq" id="WP_036111314.1">
    <property type="nucleotide sequence ID" value="NZ_JAJA02000001.1"/>
</dbReference>